<evidence type="ECO:0000313" key="2">
    <source>
        <dbReference type="EMBL" id="RDW67440.1"/>
    </source>
</evidence>
<dbReference type="AlphaFoldDB" id="A0A3D8R0J0"/>
<protein>
    <submittedName>
        <fullName evidence="2">Uncharacterized protein</fullName>
    </submittedName>
</protein>
<feature type="region of interest" description="Disordered" evidence="1">
    <location>
        <begin position="1"/>
        <end position="22"/>
    </location>
</feature>
<dbReference type="GeneID" id="38119676"/>
<dbReference type="Proteomes" id="UP000256690">
    <property type="component" value="Unassembled WGS sequence"/>
</dbReference>
<accession>A0A3D8R0J0</accession>
<sequence length="189" mass="21716">MSPSANPQQKNTMATSPPQDPSLERALEEWNTKSMARWAYNAPNDYELWLVPGKAQMDTYAVFVHKYDRSDGHWFHCVFTRTYTVNPETGTRSGADSWVCTRESIPSGPDAADIELDGVQGKWPMCTFPEARFAEMVQVFESHKARAPGGSDFGAWDWLYECVERGVFPIGREEFEFHYPETRRFRPPH</sequence>
<dbReference type="EMBL" id="PVWQ01000012">
    <property type="protein sequence ID" value="RDW67440.1"/>
    <property type="molecule type" value="Genomic_DNA"/>
</dbReference>
<proteinExistence type="predicted"/>
<name>A0A3D8R0J0_9EURO</name>
<evidence type="ECO:0000313" key="3">
    <source>
        <dbReference type="Proteomes" id="UP000256690"/>
    </source>
</evidence>
<reference evidence="2 3" key="1">
    <citation type="journal article" date="2018" name="IMA Fungus">
        <title>IMA Genome-F 9: Draft genome sequence of Annulohypoxylon stygium, Aspergillus mulundensis, Berkeleyomyces basicola (syn. Thielaviopsis basicola), Ceratocystis smalleyi, two Cercospora beticola strains, Coleophoma cylindrospora, Fusarium fracticaudum, Phialophora cf. hyalina, and Morchella septimelata.</title>
        <authorList>
            <person name="Wingfield B.D."/>
            <person name="Bills G.F."/>
            <person name="Dong Y."/>
            <person name="Huang W."/>
            <person name="Nel W.J."/>
            <person name="Swalarsk-Parry B.S."/>
            <person name="Vaghefi N."/>
            <person name="Wilken P.M."/>
            <person name="An Z."/>
            <person name="de Beer Z.W."/>
            <person name="De Vos L."/>
            <person name="Chen L."/>
            <person name="Duong T.A."/>
            <person name="Gao Y."/>
            <person name="Hammerbacher A."/>
            <person name="Kikkert J.R."/>
            <person name="Li Y."/>
            <person name="Li H."/>
            <person name="Li K."/>
            <person name="Li Q."/>
            <person name="Liu X."/>
            <person name="Ma X."/>
            <person name="Naidoo K."/>
            <person name="Pethybridge S.J."/>
            <person name="Sun J."/>
            <person name="Steenkamp E.T."/>
            <person name="van der Nest M.A."/>
            <person name="van Wyk S."/>
            <person name="Wingfield M.J."/>
            <person name="Xiong C."/>
            <person name="Yue Q."/>
            <person name="Zhang X."/>
        </authorList>
    </citation>
    <scope>NUCLEOTIDE SEQUENCE [LARGE SCALE GENOMIC DNA]</scope>
    <source>
        <strain evidence="2 3">DSM 5745</strain>
    </source>
</reference>
<keyword evidence="3" id="KW-1185">Reference proteome</keyword>
<dbReference type="RefSeq" id="XP_026600408.1">
    <property type="nucleotide sequence ID" value="XM_026751322.1"/>
</dbReference>
<comment type="caution">
    <text evidence="2">The sequence shown here is derived from an EMBL/GenBank/DDBJ whole genome shotgun (WGS) entry which is preliminary data.</text>
</comment>
<gene>
    <name evidence="2" type="ORF">DSM5745_09306</name>
</gene>
<feature type="compositionally biased region" description="Polar residues" evidence="1">
    <location>
        <begin position="1"/>
        <end position="17"/>
    </location>
</feature>
<organism evidence="2 3">
    <name type="scientific">Aspergillus mulundensis</name>
    <dbReference type="NCBI Taxonomy" id="1810919"/>
    <lineage>
        <taxon>Eukaryota</taxon>
        <taxon>Fungi</taxon>
        <taxon>Dikarya</taxon>
        <taxon>Ascomycota</taxon>
        <taxon>Pezizomycotina</taxon>
        <taxon>Eurotiomycetes</taxon>
        <taxon>Eurotiomycetidae</taxon>
        <taxon>Eurotiales</taxon>
        <taxon>Aspergillaceae</taxon>
        <taxon>Aspergillus</taxon>
        <taxon>Aspergillus subgen. Nidulantes</taxon>
    </lineage>
</organism>
<evidence type="ECO:0000256" key="1">
    <source>
        <dbReference type="SAM" id="MobiDB-lite"/>
    </source>
</evidence>